<feature type="compositionally biased region" description="Basic and acidic residues" evidence="2">
    <location>
        <begin position="155"/>
        <end position="165"/>
    </location>
</feature>
<evidence type="ECO:0000256" key="2">
    <source>
        <dbReference type="SAM" id="MobiDB-lite"/>
    </source>
</evidence>
<feature type="region of interest" description="Disordered" evidence="2">
    <location>
        <begin position="59"/>
        <end position="89"/>
    </location>
</feature>
<dbReference type="PROSITE" id="PS50157">
    <property type="entry name" value="ZINC_FINGER_C2H2_2"/>
    <property type="match status" value="2"/>
</dbReference>
<organism evidence="4">
    <name type="scientific">Medioppia subpectinata</name>
    <dbReference type="NCBI Taxonomy" id="1979941"/>
    <lineage>
        <taxon>Eukaryota</taxon>
        <taxon>Metazoa</taxon>
        <taxon>Ecdysozoa</taxon>
        <taxon>Arthropoda</taxon>
        <taxon>Chelicerata</taxon>
        <taxon>Arachnida</taxon>
        <taxon>Acari</taxon>
        <taxon>Acariformes</taxon>
        <taxon>Sarcoptiformes</taxon>
        <taxon>Oribatida</taxon>
        <taxon>Brachypylina</taxon>
        <taxon>Oppioidea</taxon>
        <taxon>Oppiidae</taxon>
        <taxon>Medioppia</taxon>
    </lineage>
</organism>
<keyword evidence="1" id="KW-0479">Metal-binding</keyword>
<proteinExistence type="predicted"/>
<protein>
    <recommendedName>
        <fullName evidence="3">C2H2-type domain-containing protein</fullName>
    </recommendedName>
</protein>
<dbReference type="SUPFAM" id="SSF57667">
    <property type="entry name" value="beta-beta-alpha zinc fingers"/>
    <property type="match status" value="1"/>
</dbReference>
<feature type="domain" description="C2H2-type" evidence="3">
    <location>
        <begin position="19"/>
        <end position="49"/>
    </location>
</feature>
<evidence type="ECO:0000256" key="1">
    <source>
        <dbReference type="PROSITE-ProRule" id="PRU00042"/>
    </source>
</evidence>
<keyword evidence="5" id="KW-1185">Reference proteome</keyword>
<dbReference type="InterPro" id="IPR013087">
    <property type="entry name" value="Znf_C2H2_type"/>
</dbReference>
<dbReference type="OrthoDB" id="6537512at2759"/>
<dbReference type="GO" id="GO:0008270">
    <property type="term" value="F:zinc ion binding"/>
    <property type="evidence" value="ECO:0007669"/>
    <property type="project" value="UniProtKB-KW"/>
</dbReference>
<dbReference type="Pfam" id="PF00096">
    <property type="entry name" value="zf-C2H2"/>
    <property type="match status" value="1"/>
</dbReference>
<name>A0A7R9LM35_9ACAR</name>
<reference evidence="4" key="1">
    <citation type="submission" date="2020-11" db="EMBL/GenBank/DDBJ databases">
        <authorList>
            <person name="Tran Van P."/>
        </authorList>
    </citation>
    <scope>NUCLEOTIDE SEQUENCE</scope>
</reference>
<dbReference type="InterPro" id="IPR036236">
    <property type="entry name" value="Znf_C2H2_sf"/>
</dbReference>
<dbReference type="Gene3D" id="3.30.160.60">
    <property type="entry name" value="Classic Zinc Finger"/>
    <property type="match status" value="1"/>
</dbReference>
<feature type="non-terminal residue" evidence="4">
    <location>
        <position position="1"/>
    </location>
</feature>
<keyword evidence="1" id="KW-0862">Zinc</keyword>
<dbReference type="AlphaFoldDB" id="A0A7R9LM35"/>
<dbReference type="PROSITE" id="PS00028">
    <property type="entry name" value="ZINC_FINGER_C2H2_1"/>
    <property type="match status" value="2"/>
</dbReference>
<dbReference type="Proteomes" id="UP000759131">
    <property type="component" value="Unassembled WGS sequence"/>
</dbReference>
<sequence>HSLTYESIVESFVVHRKPFKCDYEKCDKSFSTQSRLNAHKGRRHAIDEHKEVITREPIASGSDDVIASGQQSTSSPMTGAISPDTRSVDNKHDLGSDVEDVILTHEYSAGKAPDGINSAPVVTGQPLPDIDSVIINNPNTIQTPAPGALPHDHEIAAHNSPDRHYSSTGCADPTVLSKSARRRRNRALLDRTNAAVRHRDLRHKACDLCGKRFRTDTGVETHRQRFHINGGPTDCPPPDTSGAPNTDCIPVASDAQPPQPTPGPPFYTQITSNNANTIQSSIAGAAPHPTTPWPSLQSPSHHTPYGFAQQFSQQYTAFGHQMAEYNSGTGFTAGPSGLQSAGAYGHHSTTGAADLTGHQFPNTGSNIRPYFKLRFIRLAAKRGRVDSQPMSVEHMFGVI</sequence>
<feature type="region of interest" description="Disordered" evidence="2">
    <location>
        <begin position="225"/>
        <end position="244"/>
    </location>
</feature>
<feature type="domain" description="C2H2-type" evidence="3">
    <location>
        <begin position="204"/>
        <end position="232"/>
    </location>
</feature>
<gene>
    <name evidence="4" type="ORF">OSB1V03_LOCUS19954</name>
</gene>
<feature type="non-terminal residue" evidence="4">
    <location>
        <position position="399"/>
    </location>
</feature>
<dbReference type="SMART" id="SM00355">
    <property type="entry name" value="ZnF_C2H2"/>
    <property type="match status" value="2"/>
</dbReference>
<feature type="region of interest" description="Disordered" evidence="2">
    <location>
        <begin position="155"/>
        <end position="182"/>
    </location>
</feature>
<keyword evidence="1" id="KW-0863">Zinc-finger</keyword>
<evidence type="ECO:0000259" key="3">
    <source>
        <dbReference type="PROSITE" id="PS50157"/>
    </source>
</evidence>
<evidence type="ECO:0000313" key="4">
    <source>
        <dbReference type="EMBL" id="CAD7644216.1"/>
    </source>
</evidence>
<dbReference type="EMBL" id="CAJPIZ010030904">
    <property type="protein sequence ID" value="CAG2120007.1"/>
    <property type="molecule type" value="Genomic_DNA"/>
</dbReference>
<evidence type="ECO:0000313" key="5">
    <source>
        <dbReference type="Proteomes" id="UP000759131"/>
    </source>
</evidence>
<accession>A0A7R9LM35</accession>
<dbReference type="EMBL" id="OC885479">
    <property type="protein sequence ID" value="CAD7644216.1"/>
    <property type="molecule type" value="Genomic_DNA"/>
</dbReference>
<feature type="compositionally biased region" description="Polar residues" evidence="2">
    <location>
        <begin position="68"/>
        <end position="77"/>
    </location>
</feature>